<dbReference type="Proteomes" id="UP001152799">
    <property type="component" value="Chromosome 8"/>
</dbReference>
<dbReference type="Pfam" id="PF24764">
    <property type="entry name" value="rva_4"/>
    <property type="match status" value="1"/>
</dbReference>
<reference evidence="2" key="1">
    <citation type="submission" date="2022-01" db="EMBL/GenBank/DDBJ databases">
        <authorList>
            <person name="King R."/>
        </authorList>
    </citation>
    <scope>NUCLEOTIDE SEQUENCE</scope>
</reference>
<protein>
    <recommendedName>
        <fullName evidence="1">Integrase core domain-containing protein</fullName>
    </recommendedName>
</protein>
<sequence length="185" mass="21351">MGTDNGIVEQMQKTLRNLFLTNENHKPAFLYGKGTANQRIESWWCHLRKQNAQFWINKFEDLKEEGLSNGTFVDKTSIQFCFLDIIQIELDQVALEWNTHTIRGTKNSRTPVCRPIMMFQIPSLYDAEDKLVAVPQEILNCLNAIFGEKKYLRPGIDDDVLLQLLDADSSDVEGFEDGEENDEFE</sequence>
<dbReference type="EMBL" id="OU892284">
    <property type="protein sequence ID" value="CAG9772321.1"/>
    <property type="molecule type" value="Genomic_DNA"/>
</dbReference>
<feature type="domain" description="Integrase core" evidence="1">
    <location>
        <begin position="21"/>
        <end position="112"/>
    </location>
</feature>
<dbReference type="PANTHER" id="PTHR46791">
    <property type="entry name" value="EXPRESSED PROTEIN"/>
    <property type="match status" value="1"/>
</dbReference>
<dbReference type="InterPro" id="IPR058913">
    <property type="entry name" value="Integrase_dom_put"/>
</dbReference>
<accession>A0A9N9QRN1</accession>
<dbReference type="AlphaFoldDB" id="A0A9N9QRN1"/>
<gene>
    <name evidence="2" type="ORF">CEUTPL_LOCUS12737</name>
</gene>
<dbReference type="PANTHER" id="PTHR46791:SF13">
    <property type="entry name" value="CLR5 DOMAIN-CONTAINING PROTEIN"/>
    <property type="match status" value="1"/>
</dbReference>
<keyword evidence="3" id="KW-1185">Reference proteome</keyword>
<name>A0A9N9QRN1_9CUCU</name>
<dbReference type="OrthoDB" id="6747988at2759"/>
<evidence type="ECO:0000313" key="3">
    <source>
        <dbReference type="Proteomes" id="UP001152799"/>
    </source>
</evidence>
<proteinExistence type="predicted"/>
<evidence type="ECO:0000259" key="1">
    <source>
        <dbReference type="Pfam" id="PF24764"/>
    </source>
</evidence>
<evidence type="ECO:0000313" key="2">
    <source>
        <dbReference type="EMBL" id="CAG9772321.1"/>
    </source>
</evidence>
<organism evidence="2 3">
    <name type="scientific">Ceutorhynchus assimilis</name>
    <name type="common">cabbage seed weevil</name>
    <dbReference type="NCBI Taxonomy" id="467358"/>
    <lineage>
        <taxon>Eukaryota</taxon>
        <taxon>Metazoa</taxon>
        <taxon>Ecdysozoa</taxon>
        <taxon>Arthropoda</taxon>
        <taxon>Hexapoda</taxon>
        <taxon>Insecta</taxon>
        <taxon>Pterygota</taxon>
        <taxon>Neoptera</taxon>
        <taxon>Endopterygota</taxon>
        <taxon>Coleoptera</taxon>
        <taxon>Polyphaga</taxon>
        <taxon>Cucujiformia</taxon>
        <taxon>Curculionidae</taxon>
        <taxon>Ceutorhynchinae</taxon>
        <taxon>Ceutorhynchus</taxon>
    </lineage>
</organism>